<keyword evidence="2" id="KW-1185">Reference proteome</keyword>
<dbReference type="Proteomes" id="UP000606974">
    <property type="component" value="Unassembled WGS sequence"/>
</dbReference>
<gene>
    <name evidence="1" type="ORF">GJ744_005852</name>
</gene>
<protein>
    <submittedName>
        <fullName evidence="1">Uncharacterized protein</fullName>
    </submittedName>
</protein>
<accession>A0A8H7ABW5</accession>
<evidence type="ECO:0000313" key="2">
    <source>
        <dbReference type="Proteomes" id="UP000606974"/>
    </source>
</evidence>
<dbReference type="AlphaFoldDB" id="A0A8H7ABW5"/>
<dbReference type="EMBL" id="JAACFV010000257">
    <property type="protein sequence ID" value="KAF7502400.1"/>
    <property type="molecule type" value="Genomic_DNA"/>
</dbReference>
<proteinExistence type="predicted"/>
<sequence length="57" mass="6495">MRLLEILPNGDFRPTGKFLDNAVPRYAILLYKWEEDGQEVTFEDMVEGSGRGKAGYT</sequence>
<evidence type="ECO:0000313" key="1">
    <source>
        <dbReference type="EMBL" id="KAF7502400.1"/>
    </source>
</evidence>
<name>A0A8H7ABW5_9EURO</name>
<dbReference type="OrthoDB" id="3533378at2759"/>
<comment type="caution">
    <text evidence="1">The sequence shown here is derived from an EMBL/GenBank/DDBJ whole genome shotgun (WGS) entry which is preliminary data.</text>
</comment>
<reference evidence="1" key="1">
    <citation type="submission" date="2020-02" db="EMBL/GenBank/DDBJ databases">
        <authorList>
            <person name="Palmer J.M."/>
        </authorList>
    </citation>
    <scope>NUCLEOTIDE SEQUENCE</scope>
    <source>
        <strain evidence="1">EPUS1.4</strain>
        <tissue evidence="1">Thallus</tissue>
    </source>
</reference>
<organism evidence="1 2">
    <name type="scientific">Endocarpon pusillum</name>
    <dbReference type="NCBI Taxonomy" id="364733"/>
    <lineage>
        <taxon>Eukaryota</taxon>
        <taxon>Fungi</taxon>
        <taxon>Dikarya</taxon>
        <taxon>Ascomycota</taxon>
        <taxon>Pezizomycotina</taxon>
        <taxon>Eurotiomycetes</taxon>
        <taxon>Chaetothyriomycetidae</taxon>
        <taxon>Verrucariales</taxon>
        <taxon>Verrucariaceae</taxon>
        <taxon>Endocarpon</taxon>
    </lineage>
</organism>